<evidence type="ECO:0000313" key="5">
    <source>
        <dbReference type="Proteomes" id="UP001627154"/>
    </source>
</evidence>
<protein>
    <submittedName>
        <fullName evidence="4">Uncharacterized protein</fullName>
    </submittedName>
</protein>
<evidence type="ECO:0000256" key="3">
    <source>
        <dbReference type="PROSITE-ProRule" id="PRU00023"/>
    </source>
</evidence>
<feature type="repeat" description="ANK" evidence="3">
    <location>
        <begin position="427"/>
        <end position="459"/>
    </location>
</feature>
<feature type="repeat" description="ANK" evidence="3">
    <location>
        <begin position="280"/>
        <end position="312"/>
    </location>
</feature>
<dbReference type="SUPFAM" id="SSF48403">
    <property type="entry name" value="Ankyrin repeat"/>
    <property type="match status" value="3"/>
</dbReference>
<dbReference type="Proteomes" id="UP001627154">
    <property type="component" value="Unassembled WGS sequence"/>
</dbReference>
<dbReference type="EMBL" id="JBJJXI010000159">
    <property type="protein sequence ID" value="KAL3385188.1"/>
    <property type="molecule type" value="Genomic_DNA"/>
</dbReference>
<dbReference type="PROSITE" id="PS50088">
    <property type="entry name" value="ANK_REPEAT"/>
    <property type="match status" value="7"/>
</dbReference>
<feature type="repeat" description="ANK" evidence="3">
    <location>
        <begin position="575"/>
        <end position="607"/>
    </location>
</feature>
<evidence type="ECO:0000256" key="2">
    <source>
        <dbReference type="ARBA" id="ARBA00023043"/>
    </source>
</evidence>
<dbReference type="InterPro" id="IPR036770">
    <property type="entry name" value="Ankyrin_rpt-contain_sf"/>
</dbReference>
<reference evidence="4 5" key="1">
    <citation type="journal article" date="2024" name="bioRxiv">
        <title>A reference genome for Trichogramma kaykai: A tiny desert-dwelling parasitoid wasp with competing sex-ratio distorters.</title>
        <authorList>
            <person name="Culotta J."/>
            <person name="Lindsey A.R."/>
        </authorList>
    </citation>
    <scope>NUCLEOTIDE SEQUENCE [LARGE SCALE GENOMIC DNA]</scope>
    <source>
        <strain evidence="4 5">KSX58</strain>
    </source>
</reference>
<dbReference type="Pfam" id="PF12796">
    <property type="entry name" value="Ank_2"/>
    <property type="match status" value="4"/>
</dbReference>
<gene>
    <name evidence="4" type="ORF">TKK_019180</name>
</gene>
<feature type="repeat" description="ANK" evidence="3">
    <location>
        <begin position="648"/>
        <end position="680"/>
    </location>
</feature>
<dbReference type="AlphaFoldDB" id="A0ABD2VX81"/>
<comment type="caution">
    <text evidence="4">The sequence shown here is derived from an EMBL/GenBank/DDBJ whole genome shotgun (WGS) entry which is preliminary data.</text>
</comment>
<organism evidence="4 5">
    <name type="scientific">Trichogramma kaykai</name>
    <dbReference type="NCBI Taxonomy" id="54128"/>
    <lineage>
        <taxon>Eukaryota</taxon>
        <taxon>Metazoa</taxon>
        <taxon>Ecdysozoa</taxon>
        <taxon>Arthropoda</taxon>
        <taxon>Hexapoda</taxon>
        <taxon>Insecta</taxon>
        <taxon>Pterygota</taxon>
        <taxon>Neoptera</taxon>
        <taxon>Endopterygota</taxon>
        <taxon>Hymenoptera</taxon>
        <taxon>Apocrita</taxon>
        <taxon>Proctotrupomorpha</taxon>
        <taxon>Chalcidoidea</taxon>
        <taxon>Trichogrammatidae</taxon>
        <taxon>Trichogramma</taxon>
    </lineage>
</organism>
<dbReference type="Gene3D" id="1.25.40.20">
    <property type="entry name" value="Ankyrin repeat-containing domain"/>
    <property type="match status" value="6"/>
</dbReference>
<feature type="repeat" description="ANK" evidence="3">
    <location>
        <begin position="500"/>
        <end position="533"/>
    </location>
</feature>
<feature type="repeat" description="ANK" evidence="3">
    <location>
        <begin position="354"/>
        <end position="386"/>
    </location>
</feature>
<name>A0ABD2VX81_9HYME</name>
<keyword evidence="1" id="KW-0677">Repeat</keyword>
<dbReference type="PANTHER" id="PTHR24178">
    <property type="entry name" value="MOLTING PROTEIN MLT-4"/>
    <property type="match status" value="1"/>
</dbReference>
<dbReference type="PRINTS" id="PR01415">
    <property type="entry name" value="ANKYRIN"/>
</dbReference>
<dbReference type="SMART" id="SM00248">
    <property type="entry name" value="ANK"/>
    <property type="match status" value="16"/>
</dbReference>
<sequence length="888" mass="101846">MYKSKRNSTGKFHYYKKGAYVGRYSDSYYIQRADNLNYDSLLKLKALRENKDWNIKDEKFFSEIYSLINNWKGQHPKDLQLFLQPEEIEWLLMESMKSDDNEIEPERLIDFLIEANYTDKLEVRDDDGQPSKKRVTPVHVAAAYMDESKGKNRVIRKLFKIYDRFHVDYADVDGLTHFHLACKYGCLEAVEKYLELKRNPNCISPITGDSPLHFALHYGHRMIADLLLRNGAKPNLSNDFGDTPLHIIFKKGYDAGFVQQFFKINAELQQVVKINARDRSGNTPLHLAVGEGRITVTDSLLRRNANLNAANKAGLTPLHILCKSDDDDVYLIKRFFCICDELEKTVQIDESDNECNTALHLVLSQDRKAKAELLLRSGANPNLANVDGWTPLHFICNGRFDEKFLALFFEINKNQPQKVQLDAQNKSGNTPLHLALENGKKKEAEWLLRKGADPCLANNEGLTSLHIVCKEGYDDDFVKLYFEIIDEKHHQVQIDALDKWNNTPLHLALGHGKKETIVKTLLSRNADPNLANGNGMKPLHVICQVNLIDEQFLESFIDTTAKQKKPVEVDALDKWGNTPLHLALCNGNKKKVELLLRRGADPNLANTKGLTPLHIICGREKQDDLAEIFFKVNRELKQTIKVDLLDECGRTPLRLAAARAPKKVIELVLRNGADPTLTNAKEDTAMHLICRNDRFDNAMTMFLRTCKELEMPVNVDARDKLDRTPLQWAVASLLENTVNVLLEHGANLSSFTFPDESYFAVGVPRGRKVQEMIREHMSKGPEHRAIVDCLKKDLKIRLVFEMTCVLERLCKAGYILKPRDVLTIMKSLTMNGLFENRTKRDERWYTDREFKQKAKSIMLNWNMSLYTLTCYGAQEVADLIEEYEKHLQ</sequence>
<keyword evidence="5" id="KW-1185">Reference proteome</keyword>
<keyword evidence="2 3" id="KW-0040">ANK repeat</keyword>
<dbReference type="PROSITE" id="PS50297">
    <property type="entry name" value="ANK_REP_REGION"/>
    <property type="match status" value="6"/>
</dbReference>
<accession>A0ABD2VX81</accession>
<proteinExistence type="predicted"/>
<evidence type="ECO:0000256" key="1">
    <source>
        <dbReference type="ARBA" id="ARBA00022737"/>
    </source>
</evidence>
<evidence type="ECO:0000313" key="4">
    <source>
        <dbReference type="EMBL" id="KAL3385188.1"/>
    </source>
</evidence>
<feature type="repeat" description="ANK" evidence="3">
    <location>
        <begin position="207"/>
        <end position="239"/>
    </location>
</feature>
<dbReference type="InterPro" id="IPR002110">
    <property type="entry name" value="Ankyrin_rpt"/>
</dbReference>
<dbReference type="PANTHER" id="PTHR24178:SF41">
    <property type="entry name" value="ANKYRIN-2 ISOFORM X1"/>
    <property type="match status" value="1"/>
</dbReference>